<protein>
    <submittedName>
        <fullName evidence="1">Uncharacterized protein</fullName>
    </submittedName>
</protein>
<proteinExistence type="predicted"/>
<reference evidence="1" key="1">
    <citation type="submission" date="2024-02" db="EMBL/GenBank/DDBJ databases">
        <title>Sediminibacterium planktonica sp. nov. and Sediminibacterium longus sp. nov., isolated from surface lake and river water.</title>
        <authorList>
            <person name="Watanabe K."/>
            <person name="Takemine S."/>
            <person name="Ishii Y."/>
            <person name="Ogata Y."/>
            <person name="Shindo C."/>
            <person name="Suda W."/>
        </authorList>
    </citation>
    <scope>NUCLEOTIDE SEQUENCE</scope>
    <source>
        <strain evidence="1">KACHI17</strain>
    </source>
</reference>
<accession>A0AAT9GGS5</accession>
<name>A0AAT9GGS5_9BACT</name>
<sequence length="53" mass="5914">MLSSLNISKCKVSTGIDRENFMGGMMDKSGRIPQVMKEMFKEEENKAIPSSTT</sequence>
<dbReference type="EMBL" id="AP029612">
    <property type="protein sequence ID" value="BFG69778.1"/>
    <property type="molecule type" value="Genomic_DNA"/>
</dbReference>
<dbReference type="AlphaFoldDB" id="A0AAT9GGS5"/>
<evidence type="ECO:0000313" key="1">
    <source>
        <dbReference type="EMBL" id="BFG69778.1"/>
    </source>
</evidence>
<organism evidence="1">
    <name type="scientific">Sediminibacterium sp. KACHI17</name>
    <dbReference type="NCBI Taxonomy" id="1751071"/>
    <lineage>
        <taxon>Bacteria</taxon>
        <taxon>Pseudomonadati</taxon>
        <taxon>Bacteroidota</taxon>
        <taxon>Chitinophagia</taxon>
        <taxon>Chitinophagales</taxon>
        <taxon>Chitinophagaceae</taxon>
        <taxon>Sediminibacterium</taxon>
    </lineage>
</organism>
<gene>
    <name evidence="1" type="ORF">KACHI17_06590</name>
</gene>